<dbReference type="InterPro" id="IPR011059">
    <property type="entry name" value="Metal-dep_hydrolase_composite"/>
</dbReference>
<dbReference type="Proteomes" id="UP001375382">
    <property type="component" value="Unassembled WGS sequence"/>
</dbReference>
<dbReference type="Gene3D" id="3.20.20.140">
    <property type="entry name" value="Metal-dependent hydrolases"/>
    <property type="match status" value="1"/>
</dbReference>
<dbReference type="SUPFAM" id="SSF51556">
    <property type="entry name" value="Metallo-dependent hydrolases"/>
    <property type="match status" value="1"/>
</dbReference>
<accession>A0ABU8CAQ0</accession>
<dbReference type="PANTHER" id="PTHR22642:SF2">
    <property type="entry name" value="PROTEIN LONG AFTER FAR-RED 3"/>
    <property type="match status" value="1"/>
</dbReference>
<dbReference type="InterPro" id="IPR013108">
    <property type="entry name" value="Amidohydro_3"/>
</dbReference>
<dbReference type="CDD" id="cd01300">
    <property type="entry name" value="YtcJ_like"/>
    <property type="match status" value="1"/>
</dbReference>
<organism evidence="2 3">
    <name type="scientific">Rheinheimera muenzenbergensis</name>
    <dbReference type="NCBI Taxonomy" id="1193628"/>
    <lineage>
        <taxon>Bacteria</taxon>
        <taxon>Pseudomonadati</taxon>
        <taxon>Pseudomonadota</taxon>
        <taxon>Gammaproteobacteria</taxon>
        <taxon>Chromatiales</taxon>
        <taxon>Chromatiaceae</taxon>
        <taxon>Rheinheimera</taxon>
    </lineage>
</organism>
<protein>
    <submittedName>
        <fullName evidence="2">Amidohydrolase</fullName>
    </submittedName>
</protein>
<dbReference type="Pfam" id="PF07969">
    <property type="entry name" value="Amidohydro_3"/>
    <property type="match status" value="1"/>
</dbReference>
<evidence type="ECO:0000259" key="1">
    <source>
        <dbReference type="Pfam" id="PF07969"/>
    </source>
</evidence>
<dbReference type="EMBL" id="JALAAR010000016">
    <property type="protein sequence ID" value="MEH8018884.1"/>
    <property type="molecule type" value="Genomic_DNA"/>
</dbReference>
<gene>
    <name evidence="2" type="ORF">MN202_16695</name>
</gene>
<name>A0ABU8CAQ0_9GAMM</name>
<comment type="caution">
    <text evidence="2">The sequence shown here is derived from an EMBL/GenBank/DDBJ whole genome shotgun (WGS) entry which is preliminary data.</text>
</comment>
<dbReference type="SUPFAM" id="SSF51338">
    <property type="entry name" value="Composite domain of metallo-dependent hydrolases"/>
    <property type="match status" value="1"/>
</dbReference>
<dbReference type="Gene3D" id="3.10.310.70">
    <property type="match status" value="1"/>
</dbReference>
<keyword evidence="3" id="KW-1185">Reference proteome</keyword>
<dbReference type="RefSeq" id="WP_335737279.1">
    <property type="nucleotide sequence ID" value="NZ_JALAAR010000016.1"/>
</dbReference>
<dbReference type="InterPro" id="IPR033932">
    <property type="entry name" value="YtcJ-like"/>
</dbReference>
<sequence>MAKHPAGFRRRGFIAIVGGKTKPGQYLMLRFASLVCALFTSSLFTNSVSAAPVVLSDIKGYGFDNQRQLQPFSVLVFDDASGKVLARGDAALLTQYPQATKLSGRGKTVLPGLIDGHGHILGLGQYLAVAELRGSDSEQDAVSRVAQFAKANKDAPWIIGRGWNQVLWPDKQFPTTALLDEAISDKPVYLKRIDAHAGWANSKALALAGITRETIDPAGGEIIRDSQGNPTGVLIDNAMTLVEQHIPEPDENDTLRALNVAFAHLLALGITSVHDAGVDTSTVKLFQQLAAAQKLPLRIYPMLSARDPQLPQWLAAGIIDDPTDYLDIRSVKIYGDGALGSRGAALIEPYSDQPAQKGLLVTQPDQLTQIMQLTIDAGFQTNVHAIGDLANRLVLDRFEQLVPAAKRASSRHRIEHAQIVSPKDIPRFAKLQVLPAMQAVHATSDKNMAGDRLGVARLRGAYAWRSFVDQGSIIVGGSDFPVELANAFHGIHASVTRQDHNNQPEGGWLPEQKLSLTEALRSFTVDAAYGAFQETSMGTLAPGSWADFILVDRDIYQIPAEQLWQVEVEQTYVNGKQVFAK</sequence>
<reference evidence="2 3" key="1">
    <citation type="journal article" date="2023" name="Ecotoxicol. Environ. Saf.">
        <title>Mercury remediation potential of mercury-resistant strain Rheinheimera metallidurans sp. nov. isolated from a municipal waste dumping site.</title>
        <authorList>
            <person name="Yadav V."/>
            <person name="Manjhi A."/>
            <person name="Vadakedath N."/>
        </authorList>
    </citation>
    <scope>NUCLEOTIDE SEQUENCE [LARGE SCALE GENOMIC DNA]</scope>
    <source>
        <strain evidence="2 3">E-49</strain>
    </source>
</reference>
<dbReference type="InterPro" id="IPR032466">
    <property type="entry name" value="Metal_Hydrolase"/>
</dbReference>
<proteinExistence type="predicted"/>
<evidence type="ECO:0000313" key="2">
    <source>
        <dbReference type="EMBL" id="MEH8018884.1"/>
    </source>
</evidence>
<dbReference type="PANTHER" id="PTHR22642">
    <property type="entry name" value="IMIDAZOLONEPROPIONASE"/>
    <property type="match status" value="1"/>
</dbReference>
<evidence type="ECO:0000313" key="3">
    <source>
        <dbReference type="Proteomes" id="UP001375382"/>
    </source>
</evidence>
<feature type="domain" description="Amidohydrolase 3" evidence="1">
    <location>
        <begin position="105"/>
        <end position="579"/>
    </location>
</feature>
<dbReference type="Gene3D" id="2.30.40.10">
    <property type="entry name" value="Urease, subunit C, domain 1"/>
    <property type="match status" value="1"/>
</dbReference>